<accession>A0A9E7BZL2</accession>
<keyword evidence="3" id="KW-1185">Reference proteome</keyword>
<dbReference type="Proteomes" id="UP001162834">
    <property type="component" value="Chromosome"/>
</dbReference>
<keyword evidence="1" id="KW-0812">Transmembrane</keyword>
<dbReference type="EMBL" id="CP087164">
    <property type="protein sequence ID" value="UGS35446.1"/>
    <property type="molecule type" value="Genomic_DNA"/>
</dbReference>
<name>A0A9E7BZL2_9ACTN</name>
<protein>
    <submittedName>
        <fullName evidence="2">Uncharacterized protein</fullName>
    </submittedName>
</protein>
<gene>
    <name evidence="2" type="ORF">DSM104329_01834</name>
</gene>
<keyword evidence="1" id="KW-0472">Membrane</keyword>
<evidence type="ECO:0000313" key="3">
    <source>
        <dbReference type="Proteomes" id="UP001162834"/>
    </source>
</evidence>
<reference evidence="2" key="1">
    <citation type="journal article" date="2022" name="Int. J. Syst. Evol. Microbiol.">
        <title>Pseudomonas aegrilactucae sp. nov. and Pseudomonas morbosilactucae sp. nov., pathogens causing bacterial rot of lettuce in Japan.</title>
        <authorList>
            <person name="Sawada H."/>
            <person name="Fujikawa T."/>
            <person name="Satou M."/>
        </authorList>
    </citation>
    <scope>NUCLEOTIDE SEQUENCE</scope>
    <source>
        <strain evidence="2">0166_1</strain>
    </source>
</reference>
<feature type="transmembrane region" description="Helical" evidence="1">
    <location>
        <begin position="12"/>
        <end position="31"/>
    </location>
</feature>
<keyword evidence="1" id="KW-1133">Transmembrane helix</keyword>
<dbReference type="AlphaFoldDB" id="A0A9E7BZL2"/>
<evidence type="ECO:0000313" key="2">
    <source>
        <dbReference type="EMBL" id="UGS35446.1"/>
    </source>
</evidence>
<proteinExistence type="predicted"/>
<sequence length="32" mass="3343">MHTNRLRSFDGALMLFVLAVVLAVGLGASGLL</sequence>
<dbReference type="KEGG" id="sbae:DSM104329_01834"/>
<organism evidence="2 3">
    <name type="scientific">Capillimicrobium parvum</name>
    <dbReference type="NCBI Taxonomy" id="2884022"/>
    <lineage>
        <taxon>Bacteria</taxon>
        <taxon>Bacillati</taxon>
        <taxon>Actinomycetota</taxon>
        <taxon>Thermoleophilia</taxon>
        <taxon>Solirubrobacterales</taxon>
        <taxon>Capillimicrobiaceae</taxon>
        <taxon>Capillimicrobium</taxon>
    </lineage>
</organism>
<evidence type="ECO:0000256" key="1">
    <source>
        <dbReference type="SAM" id="Phobius"/>
    </source>
</evidence>